<keyword evidence="3" id="KW-1185">Reference proteome</keyword>
<evidence type="ECO:0000313" key="2">
    <source>
        <dbReference type="EMBL" id="CAH2108360.1"/>
    </source>
</evidence>
<sequence length="72" mass="7946">MDGGNTFRKWSTLERHNSPETSSVTKIYSPDAKTACKLTRKATSTPVNIQILTGHGGFAAYLHRFHLKVSAI</sequence>
<gene>
    <name evidence="2" type="ORF">EEDITHA_LOCUS22304</name>
</gene>
<dbReference type="EMBL" id="CAKOGL010000031">
    <property type="protein sequence ID" value="CAH2108360.1"/>
    <property type="molecule type" value="Genomic_DNA"/>
</dbReference>
<protein>
    <submittedName>
        <fullName evidence="2">Uncharacterized protein</fullName>
    </submittedName>
</protein>
<evidence type="ECO:0000256" key="1">
    <source>
        <dbReference type="SAM" id="MobiDB-lite"/>
    </source>
</evidence>
<comment type="caution">
    <text evidence="2">The sequence shown here is derived from an EMBL/GenBank/DDBJ whole genome shotgun (WGS) entry which is preliminary data.</text>
</comment>
<dbReference type="AlphaFoldDB" id="A0AAU9VC82"/>
<feature type="region of interest" description="Disordered" evidence="1">
    <location>
        <begin position="1"/>
        <end position="25"/>
    </location>
</feature>
<dbReference type="Proteomes" id="UP001153954">
    <property type="component" value="Unassembled WGS sequence"/>
</dbReference>
<organism evidence="2 3">
    <name type="scientific">Euphydryas editha</name>
    <name type="common">Edith's checkerspot</name>
    <dbReference type="NCBI Taxonomy" id="104508"/>
    <lineage>
        <taxon>Eukaryota</taxon>
        <taxon>Metazoa</taxon>
        <taxon>Ecdysozoa</taxon>
        <taxon>Arthropoda</taxon>
        <taxon>Hexapoda</taxon>
        <taxon>Insecta</taxon>
        <taxon>Pterygota</taxon>
        <taxon>Neoptera</taxon>
        <taxon>Endopterygota</taxon>
        <taxon>Lepidoptera</taxon>
        <taxon>Glossata</taxon>
        <taxon>Ditrysia</taxon>
        <taxon>Papilionoidea</taxon>
        <taxon>Nymphalidae</taxon>
        <taxon>Nymphalinae</taxon>
        <taxon>Euphydryas</taxon>
    </lineage>
</organism>
<evidence type="ECO:0000313" key="3">
    <source>
        <dbReference type="Proteomes" id="UP001153954"/>
    </source>
</evidence>
<reference evidence="2" key="1">
    <citation type="submission" date="2022-03" db="EMBL/GenBank/DDBJ databases">
        <authorList>
            <person name="Tunstrom K."/>
        </authorList>
    </citation>
    <scope>NUCLEOTIDE SEQUENCE</scope>
</reference>
<proteinExistence type="predicted"/>
<name>A0AAU9VC82_EUPED</name>
<accession>A0AAU9VC82</accession>